<dbReference type="InterPro" id="IPR019121">
    <property type="entry name" value="CRISPR-assoc_CXXC-CXXC_dom"/>
</dbReference>
<dbReference type="RefSeq" id="WP_257533279.1">
    <property type="nucleotide sequence ID" value="NZ_JANKAS010000021.1"/>
</dbReference>
<dbReference type="Pfam" id="PF09706">
    <property type="entry name" value="Cas_CXXC_CXXC"/>
    <property type="match status" value="1"/>
</dbReference>
<dbReference type="Proteomes" id="UP001205748">
    <property type="component" value="Unassembled WGS sequence"/>
</dbReference>
<protein>
    <submittedName>
        <fullName evidence="2">Type I-B CRISPR-associated protein Cas8b1/Cst1</fullName>
    </submittedName>
</protein>
<keyword evidence="3" id="KW-1185">Reference proteome</keyword>
<dbReference type="NCBIfam" id="TIGR01908">
    <property type="entry name" value="cas_CXXC_CXXC"/>
    <property type="match status" value="1"/>
</dbReference>
<dbReference type="CDD" id="cd09754">
    <property type="entry name" value="Cas8a1_I-A"/>
    <property type="match status" value="1"/>
</dbReference>
<feature type="domain" description="CRISPR-associated protein CXXC-CXXC" evidence="1">
    <location>
        <begin position="196"/>
        <end position="255"/>
    </location>
</feature>
<sequence length="525" mass="60920">MEDKIRLRMGDWLYNAGLVGLINILQHAEAGDSLVIHDQSLEIDSTLLEGFEDKYFDYFVDKYEKVMTFTNVKKRIQLILNLDIDEKTLNKDYKEDIKYIKDKLKNSAYKNILNIVPKNELKKPTQGFFQNLLILLDNEKKEILKKECIGYYDQKAKTSKSPNAIIDKYINTNMLNIQKSCDEILNYINEDTSKYKFDCFSCGNPIKSIDKGLSFMTNIFFDTSRKTSHVWNFVSDIEMCPICSLVYFCVPAGFTTVYGKGIYVNQNLSLNSAVAFNNRIKSEILKDHEVNRSLTYRGLINAINEQSNMGIKYELADMQVVKYNDNQYRFNILSNKMLNIISNSKDDLNNIINCGFKEVNAYFNIYELVIDRIFNNQNLFTLIHKLLIYKLTIPKDCRFSMRQLIRILNINLRIMEGMGDMEKSDKDMIKQANASGYYLRQEYRGKGAKDKLNGISYRFLNALKTGNKNMFMDTLLNCYLYVQKTVPNIFLDALKDDEQYKTIGYAFVTGLVEGKENNKQDGGNK</sequence>
<dbReference type="EMBL" id="JANKAS010000021">
    <property type="protein sequence ID" value="MCR1900180.1"/>
    <property type="molecule type" value="Genomic_DNA"/>
</dbReference>
<evidence type="ECO:0000313" key="2">
    <source>
        <dbReference type="EMBL" id="MCR1900180.1"/>
    </source>
</evidence>
<accession>A0AAE3L038</accession>
<evidence type="ECO:0000313" key="3">
    <source>
        <dbReference type="Proteomes" id="UP001205748"/>
    </source>
</evidence>
<dbReference type="InterPro" id="IPR010180">
    <property type="entry name" value="CRISPR-assoc_prot_CXXC-CXXC"/>
</dbReference>
<proteinExistence type="predicted"/>
<gene>
    <name evidence="2" type="primary">cas8a1</name>
    <name evidence="2" type="ORF">NSA47_14530</name>
</gene>
<dbReference type="AlphaFoldDB" id="A0AAE3L038"/>
<evidence type="ECO:0000259" key="1">
    <source>
        <dbReference type="Pfam" id="PF09706"/>
    </source>
</evidence>
<name>A0AAE3L038_9FIRM</name>
<organism evidence="2 3">
    <name type="scientific">Irregularibacter muris</name>
    <dbReference type="NCBI Taxonomy" id="1796619"/>
    <lineage>
        <taxon>Bacteria</taxon>
        <taxon>Bacillati</taxon>
        <taxon>Bacillota</taxon>
        <taxon>Clostridia</taxon>
        <taxon>Eubacteriales</taxon>
        <taxon>Eubacteriaceae</taxon>
        <taxon>Irregularibacter</taxon>
    </lineage>
</organism>
<reference evidence="2" key="1">
    <citation type="submission" date="2022-07" db="EMBL/GenBank/DDBJ databases">
        <title>Enhanced cultured diversity of the mouse gut microbiota enables custom-made synthetic communities.</title>
        <authorList>
            <person name="Afrizal A."/>
        </authorList>
    </citation>
    <scope>NUCLEOTIDE SEQUENCE</scope>
    <source>
        <strain evidence="2">DSM 28593</strain>
    </source>
</reference>
<comment type="caution">
    <text evidence="2">The sequence shown here is derived from an EMBL/GenBank/DDBJ whole genome shotgun (WGS) entry which is preliminary data.</text>
</comment>